<feature type="transmembrane region" description="Helical" evidence="7">
    <location>
        <begin position="150"/>
        <end position="170"/>
    </location>
</feature>
<reference evidence="9" key="1">
    <citation type="submission" date="2021-04" db="EMBL/GenBank/DDBJ databases">
        <title>Sinoanaerobacter chloroacetimidivorans sp. nov., an obligate anaerobic bacterium isolated from anaerobic sludge.</title>
        <authorList>
            <person name="Bao Y."/>
        </authorList>
    </citation>
    <scope>NUCLEOTIDE SEQUENCE</scope>
    <source>
        <strain evidence="9">BAD-6</strain>
    </source>
</reference>
<dbReference type="SUPFAM" id="SSF161098">
    <property type="entry name" value="MetI-like"/>
    <property type="match status" value="1"/>
</dbReference>
<proteinExistence type="inferred from homology"/>
<dbReference type="InterPro" id="IPR000515">
    <property type="entry name" value="MetI-like"/>
</dbReference>
<feature type="transmembrane region" description="Helical" evidence="7">
    <location>
        <begin position="68"/>
        <end position="89"/>
    </location>
</feature>
<dbReference type="EMBL" id="JAGSND010000015">
    <property type="protein sequence ID" value="MBR0599652.1"/>
    <property type="molecule type" value="Genomic_DNA"/>
</dbReference>
<evidence type="ECO:0000256" key="5">
    <source>
        <dbReference type="ARBA" id="ARBA00022989"/>
    </source>
</evidence>
<dbReference type="RefSeq" id="WP_227019791.1">
    <property type="nucleotide sequence ID" value="NZ_JAGSND010000015.1"/>
</dbReference>
<gene>
    <name evidence="9" type="ORF">KCX82_17335</name>
</gene>
<keyword evidence="6 7" id="KW-0472">Membrane</keyword>
<evidence type="ECO:0000256" key="2">
    <source>
        <dbReference type="ARBA" id="ARBA00022448"/>
    </source>
</evidence>
<reference evidence="9" key="2">
    <citation type="submission" date="2021-04" db="EMBL/GenBank/DDBJ databases">
        <authorList>
            <person name="Liu J."/>
        </authorList>
    </citation>
    <scope>NUCLEOTIDE SEQUENCE</scope>
    <source>
        <strain evidence="9">BAD-6</strain>
    </source>
</reference>
<evidence type="ECO:0000313" key="9">
    <source>
        <dbReference type="EMBL" id="MBR0599652.1"/>
    </source>
</evidence>
<dbReference type="GO" id="GO:0055085">
    <property type="term" value="P:transmembrane transport"/>
    <property type="evidence" value="ECO:0007669"/>
    <property type="project" value="InterPro"/>
</dbReference>
<keyword evidence="4 7" id="KW-0812">Transmembrane</keyword>
<dbReference type="InterPro" id="IPR051393">
    <property type="entry name" value="ABC_transporter_permease"/>
</dbReference>
<dbReference type="GO" id="GO:0005886">
    <property type="term" value="C:plasma membrane"/>
    <property type="evidence" value="ECO:0007669"/>
    <property type="project" value="UniProtKB-SubCell"/>
</dbReference>
<dbReference type="AlphaFoldDB" id="A0A8J7W2F1"/>
<evidence type="ECO:0000256" key="3">
    <source>
        <dbReference type="ARBA" id="ARBA00022475"/>
    </source>
</evidence>
<evidence type="ECO:0000256" key="7">
    <source>
        <dbReference type="RuleBase" id="RU363032"/>
    </source>
</evidence>
<evidence type="ECO:0000313" key="10">
    <source>
        <dbReference type="Proteomes" id="UP000675664"/>
    </source>
</evidence>
<keyword evidence="5 7" id="KW-1133">Transmembrane helix</keyword>
<name>A0A8J7W2F1_9FIRM</name>
<dbReference type="PANTHER" id="PTHR30193:SF37">
    <property type="entry name" value="INNER MEMBRANE ABC TRANSPORTER PERMEASE PROTEIN YCJO"/>
    <property type="match status" value="1"/>
</dbReference>
<comment type="similarity">
    <text evidence="7">Belongs to the binding-protein-dependent transport system permease family.</text>
</comment>
<protein>
    <submittedName>
        <fullName evidence="9">Sugar ABC transporter permease</fullName>
    </submittedName>
</protein>
<comment type="caution">
    <text evidence="9">The sequence shown here is derived from an EMBL/GenBank/DDBJ whole genome shotgun (WGS) entry which is preliminary data.</text>
</comment>
<evidence type="ECO:0000256" key="6">
    <source>
        <dbReference type="ARBA" id="ARBA00023136"/>
    </source>
</evidence>
<keyword evidence="2 7" id="KW-0813">Transport</keyword>
<keyword evidence="3" id="KW-1003">Cell membrane</keyword>
<evidence type="ECO:0000256" key="1">
    <source>
        <dbReference type="ARBA" id="ARBA00004651"/>
    </source>
</evidence>
<dbReference type="PROSITE" id="PS50928">
    <property type="entry name" value="ABC_TM1"/>
    <property type="match status" value="1"/>
</dbReference>
<dbReference type="Gene3D" id="1.10.3720.10">
    <property type="entry name" value="MetI-like"/>
    <property type="match status" value="1"/>
</dbReference>
<accession>A0A8J7W2F1</accession>
<organism evidence="9 10">
    <name type="scientific">Sinanaerobacter chloroacetimidivorans</name>
    <dbReference type="NCBI Taxonomy" id="2818044"/>
    <lineage>
        <taxon>Bacteria</taxon>
        <taxon>Bacillati</taxon>
        <taxon>Bacillota</taxon>
        <taxon>Clostridia</taxon>
        <taxon>Peptostreptococcales</taxon>
        <taxon>Anaerovoracaceae</taxon>
        <taxon>Sinanaerobacter</taxon>
    </lineage>
</organism>
<feature type="transmembrane region" description="Helical" evidence="7">
    <location>
        <begin position="101"/>
        <end position="121"/>
    </location>
</feature>
<evidence type="ECO:0000256" key="4">
    <source>
        <dbReference type="ARBA" id="ARBA00022692"/>
    </source>
</evidence>
<dbReference type="InterPro" id="IPR035906">
    <property type="entry name" value="MetI-like_sf"/>
</dbReference>
<evidence type="ECO:0000259" key="8">
    <source>
        <dbReference type="PROSITE" id="PS50928"/>
    </source>
</evidence>
<keyword evidence="10" id="KW-1185">Reference proteome</keyword>
<feature type="transmembrane region" description="Helical" evidence="7">
    <location>
        <begin position="255"/>
        <end position="274"/>
    </location>
</feature>
<comment type="subcellular location">
    <subcellularLocation>
        <location evidence="1 7">Cell membrane</location>
        <topology evidence="1 7">Multi-pass membrane protein</topology>
    </subcellularLocation>
</comment>
<dbReference type="CDD" id="cd06261">
    <property type="entry name" value="TM_PBP2"/>
    <property type="match status" value="1"/>
</dbReference>
<feature type="transmembrane region" description="Helical" evidence="7">
    <location>
        <begin position="190"/>
        <end position="212"/>
    </location>
</feature>
<dbReference type="Proteomes" id="UP000675664">
    <property type="component" value="Unassembled WGS sequence"/>
</dbReference>
<feature type="domain" description="ABC transmembrane type-1" evidence="8">
    <location>
        <begin position="64"/>
        <end position="274"/>
    </location>
</feature>
<sequence>MKKLQQDPGILFLILGFLGLTLFYLWPFLLSLWYAFADKPVNGTFVGLKNFIDLFHNKPYLLGLKNTLIFIGMSVPAGILLALIVAMLIHRVEKKKELFTLIFLIPLVIPSGSMVFFWKALFVSDGYINGVLASIGLSGVHWFETSAVRYVVVLIFIWKNLGYNMVLFMAGLHNIPKEYYEAAAVDGASALQTFFCVTLPNLIPMFVLVIIMSVINSFKVFKEIYLITGSYPHESIYMLQHFMNNMLFSLNYQKLTTATCVLVLIIALMVQFLFRFERRAGI</sequence>
<feature type="transmembrane region" description="Helical" evidence="7">
    <location>
        <begin position="12"/>
        <end position="36"/>
    </location>
</feature>
<dbReference type="Pfam" id="PF00528">
    <property type="entry name" value="BPD_transp_1"/>
    <property type="match status" value="1"/>
</dbReference>
<dbReference type="PANTHER" id="PTHR30193">
    <property type="entry name" value="ABC TRANSPORTER PERMEASE PROTEIN"/>
    <property type="match status" value="1"/>
</dbReference>